<dbReference type="Proteomes" id="UP000228875">
    <property type="component" value="Unassembled WGS sequence"/>
</dbReference>
<proteinExistence type="predicted"/>
<reference evidence="2" key="1">
    <citation type="submission" date="2017-09" db="EMBL/GenBank/DDBJ databases">
        <title>Depth-based differentiation of microbial function through sediment-hosted aquifers and enrichment of novel symbionts in the deep terrestrial subsurface.</title>
        <authorList>
            <person name="Probst A.J."/>
            <person name="Ladd B."/>
            <person name="Jarett J.K."/>
            <person name="Geller-Mcgrath D.E."/>
            <person name="Sieber C.M.K."/>
            <person name="Emerson J.B."/>
            <person name="Anantharaman K."/>
            <person name="Thomas B.C."/>
            <person name="Malmstrom R."/>
            <person name="Stieglmeier M."/>
            <person name="Klingl A."/>
            <person name="Woyke T."/>
            <person name="Ryan C.M."/>
            <person name="Banfield J.F."/>
        </authorList>
    </citation>
    <scope>NUCLEOTIDE SEQUENCE [LARGE SCALE GENOMIC DNA]</scope>
</reference>
<protein>
    <submittedName>
        <fullName evidence="1">Uncharacterized protein</fullName>
    </submittedName>
</protein>
<organism evidence="1 2">
    <name type="scientific">Candidatus Nealsonbacteria bacterium CG_4_9_14_0_8_um_filter_35_12</name>
    <dbReference type="NCBI Taxonomy" id="1974692"/>
    <lineage>
        <taxon>Bacteria</taxon>
        <taxon>Candidatus Nealsoniibacteriota</taxon>
    </lineage>
</organism>
<dbReference type="EMBL" id="PFTB01000015">
    <property type="protein sequence ID" value="PJB99644.1"/>
    <property type="molecule type" value="Genomic_DNA"/>
</dbReference>
<sequence length="75" mass="8983">MTNKNVLIEKGVIEKKEGVAILDLERYFAIKRKIEEYEQKEKLLRSLERFESLAKWGRNFAKKKKVTQKQILEND</sequence>
<accession>A0A2M8DNE6</accession>
<evidence type="ECO:0000313" key="1">
    <source>
        <dbReference type="EMBL" id="PJB99644.1"/>
    </source>
</evidence>
<name>A0A2M8DNE6_9BACT</name>
<gene>
    <name evidence="1" type="ORF">CO077_00675</name>
</gene>
<dbReference type="AlphaFoldDB" id="A0A2M8DNE6"/>
<comment type="caution">
    <text evidence="1">The sequence shown here is derived from an EMBL/GenBank/DDBJ whole genome shotgun (WGS) entry which is preliminary data.</text>
</comment>
<evidence type="ECO:0000313" key="2">
    <source>
        <dbReference type="Proteomes" id="UP000228875"/>
    </source>
</evidence>